<sequence length="584" mass="65215">MSETPVAMPEWALMGQAPLDMQSELRTHLLTPEPLGPGKPSQKWFKKHPDLAVLVIVATSDNQEWICELVSFIRERLQNTQLRIICFAEETCIEVFTEHLHTWHIHRLQTLQEWSDTLVRNLLLCENEAYEAIGGQKRRRESELALLTWLARTGREDSLDMKHLREVSELLSSLLSARGLLLDPSHALMGASPASLQGDDWHQVIGAQFAGLELGQQPIRVQLDAALPVHVEASSVLECTVSGSILIPFRCYDEVRGYLLLLLTPDQLADLDVGTVNLLEKTADQLRVLAERRQSEQSLKVQYDRLQDTLKQLYSTQEQLFHAEKLSSLGQLAAGIAHEINNPVSYVLSNFEPLDEYISGMSELIRLHDQFAQTLDAGDEQLRHQLRTTIQDREQSIDLEFVLEDVFSLVADSRNGLSRVCEIVKNLKNFAHKDQLESGQFDLVTCYQDSVGILRHQIEGRVELQECLPAKAILDGNAGMIGQVFINLIQNSIHAMGERGVLSAEIYADGSDWVVRLCDSGPGIPEDVRTKIFDPFFTTKPVGQGTGLGLSTVYSIVERHGGKVSLGASDELSGACFEIRLPAT</sequence>
<dbReference type="PRINTS" id="PR00344">
    <property type="entry name" value="BCTRLSENSOR"/>
</dbReference>
<evidence type="ECO:0000256" key="2">
    <source>
        <dbReference type="ARBA" id="ARBA00012438"/>
    </source>
</evidence>
<name>A0ABP9ZXA7_9GAMM</name>
<dbReference type="SMART" id="SM00387">
    <property type="entry name" value="HATPase_c"/>
    <property type="match status" value="1"/>
</dbReference>
<dbReference type="SUPFAM" id="SSF47384">
    <property type="entry name" value="Homodimeric domain of signal transducing histidine kinase"/>
    <property type="match status" value="1"/>
</dbReference>
<dbReference type="InterPro" id="IPR036097">
    <property type="entry name" value="HisK_dim/P_sf"/>
</dbReference>
<dbReference type="PANTHER" id="PTHR43065:SF42">
    <property type="entry name" value="TWO-COMPONENT SENSOR PPRA"/>
    <property type="match status" value="1"/>
</dbReference>
<evidence type="ECO:0000256" key="1">
    <source>
        <dbReference type="ARBA" id="ARBA00000085"/>
    </source>
</evidence>
<dbReference type="Gene3D" id="1.10.287.130">
    <property type="match status" value="1"/>
</dbReference>
<dbReference type="InterPro" id="IPR004358">
    <property type="entry name" value="Sig_transdc_His_kin-like_C"/>
</dbReference>
<dbReference type="SUPFAM" id="SSF55874">
    <property type="entry name" value="ATPase domain of HSP90 chaperone/DNA topoisomerase II/histidine kinase"/>
    <property type="match status" value="1"/>
</dbReference>
<dbReference type="Pfam" id="PF02518">
    <property type="entry name" value="HATPase_c"/>
    <property type="match status" value="1"/>
</dbReference>
<evidence type="ECO:0000259" key="4">
    <source>
        <dbReference type="PROSITE" id="PS50109"/>
    </source>
</evidence>
<evidence type="ECO:0000313" key="5">
    <source>
        <dbReference type="EMBL" id="GAA6144768.1"/>
    </source>
</evidence>
<dbReference type="EC" id="2.7.13.3" evidence="2"/>
<comment type="catalytic activity">
    <reaction evidence="1">
        <text>ATP + protein L-histidine = ADP + protein N-phospho-L-histidine.</text>
        <dbReference type="EC" id="2.7.13.3"/>
    </reaction>
</comment>
<proteinExistence type="predicted"/>
<dbReference type="PROSITE" id="PS50109">
    <property type="entry name" value="HIS_KIN"/>
    <property type="match status" value="1"/>
</dbReference>
<dbReference type="InterPro" id="IPR005467">
    <property type="entry name" value="His_kinase_dom"/>
</dbReference>
<evidence type="ECO:0000256" key="3">
    <source>
        <dbReference type="ARBA" id="ARBA00022553"/>
    </source>
</evidence>
<organism evidence="5 6">
    <name type="scientific">Thalassolituus maritimus</name>
    <dbReference type="NCBI Taxonomy" id="484498"/>
    <lineage>
        <taxon>Bacteria</taxon>
        <taxon>Pseudomonadati</taxon>
        <taxon>Pseudomonadota</taxon>
        <taxon>Gammaproteobacteria</taxon>
        <taxon>Oceanospirillales</taxon>
        <taxon>Oceanospirillaceae</taxon>
        <taxon>Thalassolituus</taxon>
    </lineage>
</organism>
<reference evidence="5 6" key="1">
    <citation type="submission" date="2024-04" db="EMBL/GenBank/DDBJ databases">
        <title>Draft genome sequence of Thalassolituus maritimus NBRC 116585.</title>
        <authorList>
            <person name="Miyakawa T."/>
            <person name="Kusuya Y."/>
            <person name="Miura T."/>
        </authorList>
    </citation>
    <scope>NUCLEOTIDE SEQUENCE [LARGE SCALE GENOMIC DNA]</scope>
    <source>
        <strain evidence="5 6">5NW40-0001</strain>
    </source>
</reference>
<keyword evidence="3" id="KW-0597">Phosphoprotein</keyword>
<dbReference type="InterPro" id="IPR003594">
    <property type="entry name" value="HATPase_dom"/>
</dbReference>
<evidence type="ECO:0000313" key="6">
    <source>
        <dbReference type="Proteomes" id="UP001481413"/>
    </source>
</evidence>
<dbReference type="EMBL" id="BAABWH010000002">
    <property type="protein sequence ID" value="GAA6144768.1"/>
    <property type="molecule type" value="Genomic_DNA"/>
</dbReference>
<dbReference type="PANTHER" id="PTHR43065">
    <property type="entry name" value="SENSOR HISTIDINE KINASE"/>
    <property type="match status" value="1"/>
</dbReference>
<dbReference type="Gene3D" id="3.30.565.10">
    <property type="entry name" value="Histidine kinase-like ATPase, C-terminal domain"/>
    <property type="match status" value="1"/>
</dbReference>
<gene>
    <name evidence="5" type="ORF">NBRC116585_08850</name>
</gene>
<protein>
    <recommendedName>
        <fullName evidence="2">histidine kinase</fullName>
        <ecNumber evidence="2">2.7.13.3</ecNumber>
    </recommendedName>
</protein>
<keyword evidence="6" id="KW-1185">Reference proteome</keyword>
<feature type="domain" description="Histidine kinase" evidence="4">
    <location>
        <begin position="335"/>
        <end position="584"/>
    </location>
</feature>
<accession>A0ABP9ZXA7</accession>
<dbReference type="Proteomes" id="UP001481413">
    <property type="component" value="Unassembled WGS sequence"/>
</dbReference>
<comment type="caution">
    <text evidence="5">The sequence shown here is derived from an EMBL/GenBank/DDBJ whole genome shotgun (WGS) entry which is preliminary data.</text>
</comment>
<dbReference type="InterPro" id="IPR003661">
    <property type="entry name" value="HisK_dim/P_dom"/>
</dbReference>
<dbReference type="InterPro" id="IPR036890">
    <property type="entry name" value="HATPase_C_sf"/>
</dbReference>
<dbReference type="CDD" id="cd00082">
    <property type="entry name" value="HisKA"/>
    <property type="match status" value="1"/>
</dbReference>
<dbReference type="RefSeq" id="WP_353293710.1">
    <property type="nucleotide sequence ID" value="NZ_BAABWH010000002.1"/>
</dbReference>